<evidence type="ECO:0008006" key="4">
    <source>
        <dbReference type="Google" id="ProtNLM"/>
    </source>
</evidence>
<proteinExistence type="predicted"/>
<name>A0A2T2N8Z0_CORCC</name>
<feature type="transmembrane region" description="Helical" evidence="1">
    <location>
        <begin position="72"/>
        <end position="94"/>
    </location>
</feature>
<protein>
    <recommendedName>
        <fullName evidence="4">MARVEL domain-containing protein</fullName>
    </recommendedName>
</protein>
<keyword evidence="1" id="KW-0472">Membrane</keyword>
<evidence type="ECO:0000256" key="1">
    <source>
        <dbReference type="SAM" id="Phobius"/>
    </source>
</evidence>
<gene>
    <name evidence="2" type="ORF">BS50DRAFT_578225</name>
</gene>
<evidence type="ECO:0000313" key="3">
    <source>
        <dbReference type="Proteomes" id="UP000240883"/>
    </source>
</evidence>
<evidence type="ECO:0000313" key="2">
    <source>
        <dbReference type="EMBL" id="PSN61706.1"/>
    </source>
</evidence>
<dbReference type="Proteomes" id="UP000240883">
    <property type="component" value="Unassembled WGS sequence"/>
</dbReference>
<feature type="transmembrane region" description="Helical" evidence="1">
    <location>
        <begin position="12"/>
        <end position="34"/>
    </location>
</feature>
<accession>A0A2T2N8Z0</accession>
<keyword evidence="1" id="KW-1133">Transmembrane helix</keyword>
<keyword evidence="1" id="KW-0812">Transmembrane</keyword>
<keyword evidence="3" id="KW-1185">Reference proteome</keyword>
<dbReference type="OrthoDB" id="3746964at2759"/>
<feature type="transmembrane region" description="Helical" evidence="1">
    <location>
        <begin position="106"/>
        <end position="130"/>
    </location>
</feature>
<organism evidence="2 3">
    <name type="scientific">Corynespora cassiicola Philippines</name>
    <dbReference type="NCBI Taxonomy" id="1448308"/>
    <lineage>
        <taxon>Eukaryota</taxon>
        <taxon>Fungi</taxon>
        <taxon>Dikarya</taxon>
        <taxon>Ascomycota</taxon>
        <taxon>Pezizomycotina</taxon>
        <taxon>Dothideomycetes</taxon>
        <taxon>Pleosporomycetidae</taxon>
        <taxon>Pleosporales</taxon>
        <taxon>Corynesporascaceae</taxon>
        <taxon>Corynespora</taxon>
    </lineage>
</organism>
<dbReference type="EMBL" id="KZ678143">
    <property type="protein sequence ID" value="PSN61706.1"/>
    <property type="molecule type" value="Genomic_DNA"/>
</dbReference>
<reference evidence="2 3" key="1">
    <citation type="journal article" date="2018" name="Front. Microbiol.">
        <title>Genome-Wide Analysis of Corynespora cassiicola Leaf Fall Disease Putative Effectors.</title>
        <authorList>
            <person name="Lopez D."/>
            <person name="Ribeiro S."/>
            <person name="Label P."/>
            <person name="Fumanal B."/>
            <person name="Venisse J.S."/>
            <person name="Kohler A."/>
            <person name="de Oliveira R.R."/>
            <person name="Labutti K."/>
            <person name="Lipzen A."/>
            <person name="Lail K."/>
            <person name="Bauer D."/>
            <person name="Ohm R.A."/>
            <person name="Barry K.W."/>
            <person name="Spatafora J."/>
            <person name="Grigoriev I.V."/>
            <person name="Martin F.M."/>
            <person name="Pujade-Renaud V."/>
        </authorList>
    </citation>
    <scope>NUCLEOTIDE SEQUENCE [LARGE SCALE GENOMIC DNA]</scope>
    <source>
        <strain evidence="2 3">Philippines</strain>
    </source>
</reference>
<sequence>MAYDRILKLTVIPAISLFIFSLVATVLTAHAWIITDWLSARWIPIMKIDDDGELWKDDVVIEYTTPSTDSTIVSGTLGLAAGVVGWLAWAHLRAPGLDVAYQKNRIVFWTIASCVTSGAVVASAIASIILHFTGRGDDEYGCKSGIFRNNTARFTNMWCTREIAACGFLKDHVNAVEQDGRVYPGIACSETTAVKWMQILLAVNALVLGVMFASQARQRMRLIKL</sequence>
<feature type="transmembrane region" description="Helical" evidence="1">
    <location>
        <begin position="196"/>
        <end position="214"/>
    </location>
</feature>
<dbReference type="AlphaFoldDB" id="A0A2T2N8Z0"/>